<sequence length="224" mass="25239">MRTDTRAARAGLVIDESCRHCEVGDLKPNSSPARSLELERIGSEPDMCTVRDTDMKPATPLRVFQPTANQRLSCRKITCKAFPFVVEEHRSRYLWLAVELRAARPEDFPLRAAGVTWWRRISEDRGSPPEPESKSVGCLLLWKRFIKGLRQFGKNFFRIRKELLPNKETKGASPSPAAVGEHEASGRRPEVRGGASAPRRFSRSPLFAALPLKCQRGSNTRRDG</sequence>
<evidence type="ECO:0000313" key="3">
    <source>
        <dbReference type="Proteomes" id="UP000314294"/>
    </source>
</evidence>
<dbReference type="EMBL" id="SRLO01000036">
    <property type="protein sequence ID" value="TNN82980.1"/>
    <property type="molecule type" value="Genomic_DNA"/>
</dbReference>
<name>A0A4Z2IYB3_9TELE</name>
<dbReference type="Proteomes" id="UP000314294">
    <property type="component" value="Unassembled WGS sequence"/>
</dbReference>
<organism evidence="2 3">
    <name type="scientific">Liparis tanakae</name>
    <name type="common">Tanaka's snailfish</name>
    <dbReference type="NCBI Taxonomy" id="230148"/>
    <lineage>
        <taxon>Eukaryota</taxon>
        <taxon>Metazoa</taxon>
        <taxon>Chordata</taxon>
        <taxon>Craniata</taxon>
        <taxon>Vertebrata</taxon>
        <taxon>Euteleostomi</taxon>
        <taxon>Actinopterygii</taxon>
        <taxon>Neopterygii</taxon>
        <taxon>Teleostei</taxon>
        <taxon>Neoteleostei</taxon>
        <taxon>Acanthomorphata</taxon>
        <taxon>Eupercaria</taxon>
        <taxon>Perciformes</taxon>
        <taxon>Cottioidei</taxon>
        <taxon>Cottales</taxon>
        <taxon>Liparidae</taxon>
        <taxon>Liparis</taxon>
    </lineage>
</organism>
<comment type="caution">
    <text evidence="2">The sequence shown here is derived from an EMBL/GenBank/DDBJ whole genome shotgun (WGS) entry which is preliminary data.</text>
</comment>
<feature type="region of interest" description="Disordered" evidence="1">
    <location>
        <begin position="167"/>
        <end position="204"/>
    </location>
</feature>
<accession>A0A4Z2IYB3</accession>
<keyword evidence="3" id="KW-1185">Reference proteome</keyword>
<evidence type="ECO:0000256" key="1">
    <source>
        <dbReference type="SAM" id="MobiDB-lite"/>
    </source>
</evidence>
<evidence type="ECO:0000313" key="2">
    <source>
        <dbReference type="EMBL" id="TNN82980.1"/>
    </source>
</evidence>
<proteinExistence type="predicted"/>
<reference evidence="2 3" key="1">
    <citation type="submission" date="2019-03" db="EMBL/GenBank/DDBJ databases">
        <title>First draft genome of Liparis tanakae, snailfish: a comprehensive survey of snailfish specific genes.</title>
        <authorList>
            <person name="Kim W."/>
            <person name="Song I."/>
            <person name="Jeong J.-H."/>
            <person name="Kim D."/>
            <person name="Kim S."/>
            <person name="Ryu S."/>
            <person name="Song J.Y."/>
            <person name="Lee S.K."/>
        </authorList>
    </citation>
    <scope>NUCLEOTIDE SEQUENCE [LARGE SCALE GENOMIC DNA]</scope>
    <source>
        <tissue evidence="2">Muscle</tissue>
    </source>
</reference>
<gene>
    <name evidence="2" type="primary">Rere_0</name>
    <name evidence="2" type="ORF">EYF80_006937</name>
</gene>
<protein>
    <submittedName>
        <fullName evidence="2">Arginine-glutamic acid dipeptide repeats protein</fullName>
    </submittedName>
</protein>
<dbReference type="Gene3D" id="1.10.10.60">
    <property type="entry name" value="Homeodomain-like"/>
    <property type="match status" value="1"/>
</dbReference>
<feature type="compositionally biased region" description="Basic and acidic residues" evidence="1">
    <location>
        <begin position="180"/>
        <end position="191"/>
    </location>
</feature>
<dbReference type="AlphaFoldDB" id="A0A4Z2IYB3"/>